<reference evidence="1" key="1">
    <citation type="submission" date="2023-01" db="EMBL/GenBank/DDBJ databases">
        <title>Colletotrichum chrysophilum M932 genome sequence.</title>
        <authorList>
            <person name="Baroncelli R."/>
        </authorList>
    </citation>
    <scope>NUCLEOTIDE SEQUENCE</scope>
    <source>
        <strain evidence="1">M932</strain>
    </source>
</reference>
<dbReference type="EMBL" id="JAQOWY010000216">
    <property type="protein sequence ID" value="KAK1847024.1"/>
    <property type="molecule type" value="Genomic_DNA"/>
</dbReference>
<dbReference type="Proteomes" id="UP001243330">
    <property type="component" value="Unassembled WGS sequence"/>
</dbReference>
<protein>
    <submittedName>
        <fullName evidence="1">Uncharacterized protein</fullName>
    </submittedName>
</protein>
<comment type="caution">
    <text evidence="1">The sequence shown here is derived from an EMBL/GenBank/DDBJ whole genome shotgun (WGS) entry which is preliminary data.</text>
</comment>
<name>A0AAD9AK66_9PEZI</name>
<keyword evidence="2" id="KW-1185">Reference proteome</keyword>
<organism evidence="1 2">
    <name type="scientific">Colletotrichum chrysophilum</name>
    <dbReference type="NCBI Taxonomy" id="1836956"/>
    <lineage>
        <taxon>Eukaryota</taxon>
        <taxon>Fungi</taxon>
        <taxon>Dikarya</taxon>
        <taxon>Ascomycota</taxon>
        <taxon>Pezizomycotina</taxon>
        <taxon>Sordariomycetes</taxon>
        <taxon>Hypocreomycetidae</taxon>
        <taxon>Glomerellales</taxon>
        <taxon>Glomerellaceae</taxon>
        <taxon>Colletotrichum</taxon>
        <taxon>Colletotrichum gloeosporioides species complex</taxon>
    </lineage>
</organism>
<proteinExistence type="predicted"/>
<gene>
    <name evidence="1" type="ORF">CCHR01_10361</name>
</gene>
<evidence type="ECO:0000313" key="2">
    <source>
        <dbReference type="Proteomes" id="UP001243330"/>
    </source>
</evidence>
<accession>A0AAD9AK66</accession>
<dbReference type="AlphaFoldDB" id="A0AAD9AK66"/>
<evidence type="ECO:0000313" key="1">
    <source>
        <dbReference type="EMBL" id="KAK1847024.1"/>
    </source>
</evidence>
<sequence length="157" mass="17678">MNRDTPDRMQTSFSTLRTIEFQSLPIHYRFPAADFLPLDVPKPITTSRRPEIQRRLAQIRYVKSSSNHPVHPEHKDSRWPATHACRIACRKQLSSDAAPSMTGACDCHIRFSLFRPNSSLSFNSLIACSCMSSSAVGTWSVNILYVGITSSTPQPRQ</sequence>